<sequence>MPVLRSFAVIALLLGIAGAGWQGYRHWQARVVFTSRDLGAAERAALVARLAAYGRAWQEEDAATLADMLPPGYLDAGSEGAERPPEGVRDLYRSNLEEFFDGVDVMRAEPDPVMGSSGAGRGDLVFAQVEVPIDLMGRGGMRRMQFPIVAVLDGGAWWLLQISSVKTREVLNLGYPDLRGLTFQRLAPPSD</sequence>
<dbReference type="AlphaFoldDB" id="A0A438AFC3"/>
<evidence type="ECO:0008006" key="3">
    <source>
        <dbReference type="Google" id="ProtNLM"/>
    </source>
</evidence>
<organism evidence="1 2">
    <name type="scientific">Mesobaculum littorinae</name>
    <dbReference type="NCBI Taxonomy" id="2486419"/>
    <lineage>
        <taxon>Bacteria</taxon>
        <taxon>Pseudomonadati</taxon>
        <taxon>Pseudomonadota</taxon>
        <taxon>Alphaproteobacteria</taxon>
        <taxon>Rhodobacterales</taxon>
        <taxon>Roseobacteraceae</taxon>
        <taxon>Mesobaculum</taxon>
    </lineage>
</organism>
<keyword evidence="2" id="KW-1185">Reference proteome</keyword>
<dbReference type="RefSeq" id="WP_127906968.1">
    <property type="nucleotide sequence ID" value="NZ_RQXX01000004.1"/>
</dbReference>
<protein>
    <recommendedName>
        <fullName evidence="3">Nuclear transport factor 2 family protein</fullName>
    </recommendedName>
</protein>
<comment type="caution">
    <text evidence="1">The sequence shown here is derived from an EMBL/GenBank/DDBJ whole genome shotgun (WGS) entry which is preliminary data.</text>
</comment>
<evidence type="ECO:0000313" key="1">
    <source>
        <dbReference type="EMBL" id="RVV97372.1"/>
    </source>
</evidence>
<gene>
    <name evidence="1" type="ORF">EKE94_12460</name>
</gene>
<dbReference type="EMBL" id="RQXX01000004">
    <property type="protein sequence ID" value="RVV97372.1"/>
    <property type="molecule type" value="Genomic_DNA"/>
</dbReference>
<dbReference type="Proteomes" id="UP000285908">
    <property type="component" value="Unassembled WGS sequence"/>
</dbReference>
<name>A0A438AFC3_9RHOB</name>
<reference evidence="1 2" key="1">
    <citation type="submission" date="2018-11" db="EMBL/GenBank/DDBJ databases">
        <title>Mesobaculum littorinae gen. nov., sp. nov., isolated from Littorina scabra that represents a novel genus of the order Rhodobacteraceae.</title>
        <authorList>
            <person name="Li F."/>
        </authorList>
    </citation>
    <scope>NUCLEOTIDE SEQUENCE [LARGE SCALE GENOMIC DNA]</scope>
    <source>
        <strain evidence="1 2">M0103</strain>
    </source>
</reference>
<accession>A0A438AFC3</accession>
<dbReference type="OrthoDB" id="7863114at2"/>
<evidence type="ECO:0000313" key="2">
    <source>
        <dbReference type="Proteomes" id="UP000285908"/>
    </source>
</evidence>
<proteinExistence type="predicted"/>